<sequence length="301" mass="33903">MMTYTEEHTMPWSRAIAPYRIAVLVTCHNRCELTLMALRSLHQQQGIDDVEMKVFLVDDGSTDGTADAVRKLFPEVCILQGCGNLFWNGGMRTAFAEALKGDFDAYLWFNDDTILYRDAMSRVVACAREASAHGKPAIVAGSTVSPATGEHSYGGFQLHAHGLVLEFEKIKPHTYEVMRCDTVNGNFTLIPREVAKSVGNIEPGFRHQFGDVDYGLRAKRMGFDLMVAPGYVGQCTVGNPEGTWKDASAPMRKRWKNLMSPKGVPFTEWLLFTRRHYGWRWMHYALSPYARTLVSSLVTHR</sequence>
<dbReference type="OrthoDB" id="9806824at2"/>
<accession>A0A1H4J123</accession>
<dbReference type="PANTHER" id="PTHR43179">
    <property type="entry name" value="RHAMNOSYLTRANSFERASE WBBL"/>
    <property type="match status" value="1"/>
</dbReference>
<keyword evidence="3 5" id="KW-0808">Transferase</keyword>
<dbReference type="Proteomes" id="UP000182409">
    <property type="component" value="Unassembled WGS sequence"/>
</dbReference>
<dbReference type="Gene3D" id="3.90.550.10">
    <property type="entry name" value="Spore Coat Polysaccharide Biosynthesis Protein SpsA, Chain A"/>
    <property type="match status" value="1"/>
</dbReference>
<evidence type="ECO:0000259" key="4">
    <source>
        <dbReference type="Pfam" id="PF00535"/>
    </source>
</evidence>
<name>A0A1H4J123_9BACT</name>
<dbReference type="Pfam" id="PF00535">
    <property type="entry name" value="Glycos_transf_2"/>
    <property type="match status" value="1"/>
</dbReference>
<evidence type="ECO:0000256" key="1">
    <source>
        <dbReference type="ARBA" id="ARBA00006739"/>
    </source>
</evidence>
<gene>
    <name evidence="5" type="ORF">SAMN05443244_0226</name>
</gene>
<evidence type="ECO:0000256" key="3">
    <source>
        <dbReference type="ARBA" id="ARBA00022679"/>
    </source>
</evidence>
<protein>
    <submittedName>
        <fullName evidence="5">Glycosyltransferase, GT2 family</fullName>
    </submittedName>
</protein>
<dbReference type="EMBL" id="FNSD01000001">
    <property type="protein sequence ID" value="SEB39318.1"/>
    <property type="molecule type" value="Genomic_DNA"/>
</dbReference>
<evidence type="ECO:0000313" key="6">
    <source>
        <dbReference type="Proteomes" id="UP000182409"/>
    </source>
</evidence>
<organism evidence="5 6">
    <name type="scientific">Terriglobus roseus</name>
    <dbReference type="NCBI Taxonomy" id="392734"/>
    <lineage>
        <taxon>Bacteria</taxon>
        <taxon>Pseudomonadati</taxon>
        <taxon>Acidobacteriota</taxon>
        <taxon>Terriglobia</taxon>
        <taxon>Terriglobales</taxon>
        <taxon>Acidobacteriaceae</taxon>
        <taxon>Terriglobus</taxon>
    </lineage>
</organism>
<dbReference type="InterPro" id="IPR001173">
    <property type="entry name" value="Glyco_trans_2-like"/>
</dbReference>
<dbReference type="PANTHER" id="PTHR43179:SF12">
    <property type="entry name" value="GALACTOFURANOSYLTRANSFERASE GLFT2"/>
    <property type="match status" value="1"/>
</dbReference>
<evidence type="ECO:0000256" key="2">
    <source>
        <dbReference type="ARBA" id="ARBA00022676"/>
    </source>
</evidence>
<dbReference type="InterPro" id="IPR029044">
    <property type="entry name" value="Nucleotide-diphossugar_trans"/>
</dbReference>
<keyword evidence="2" id="KW-0328">Glycosyltransferase</keyword>
<proteinExistence type="inferred from homology"/>
<feature type="domain" description="Glycosyltransferase 2-like" evidence="4">
    <location>
        <begin position="23"/>
        <end position="129"/>
    </location>
</feature>
<comment type="similarity">
    <text evidence="1">Belongs to the glycosyltransferase 2 family.</text>
</comment>
<reference evidence="5 6" key="1">
    <citation type="submission" date="2016-10" db="EMBL/GenBank/DDBJ databases">
        <authorList>
            <person name="de Groot N.N."/>
        </authorList>
    </citation>
    <scope>NUCLEOTIDE SEQUENCE [LARGE SCALE GENOMIC DNA]</scope>
    <source>
        <strain evidence="5 6">AB35.6</strain>
    </source>
</reference>
<dbReference type="GO" id="GO:0016757">
    <property type="term" value="F:glycosyltransferase activity"/>
    <property type="evidence" value="ECO:0007669"/>
    <property type="project" value="UniProtKB-KW"/>
</dbReference>
<dbReference type="RefSeq" id="WP_083350231.1">
    <property type="nucleotide sequence ID" value="NZ_FNSD01000001.1"/>
</dbReference>
<dbReference type="SUPFAM" id="SSF53448">
    <property type="entry name" value="Nucleotide-diphospho-sugar transferases"/>
    <property type="match status" value="1"/>
</dbReference>
<dbReference type="AlphaFoldDB" id="A0A1H4J123"/>
<evidence type="ECO:0000313" key="5">
    <source>
        <dbReference type="EMBL" id="SEB39318.1"/>
    </source>
</evidence>